<sequence>MHGSHSRFSDSPNPFARGFRGRGPGGRGRAPEAPPPVERAEVAGWFTGRLPDAWFTGPVELAIDRDEITVVGTLPEPAPGEGDPAAARAGRIARFREETREQRMAIADAAQARYGRSVAWGAACGDVRELFTNLSVPVMTRLRQPERLVLDTLVDAGVARSRSEALVWAVRLVGEHAEAWLAELRDAMAAVEEVRARGPRAE</sequence>
<dbReference type="RefSeq" id="WP_097208092.1">
    <property type="nucleotide sequence ID" value="NZ_JACHXB010000001.1"/>
</dbReference>
<gene>
    <name evidence="2" type="ORF">SAMN06893097_109255</name>
</gene>
<accession>A0A285EGI4</accession>
<keyword evidence="3" id="KW-1185">Reference proteome</keyword>
<dbReference type="OrthoDB" id="3290566at2"/>
<evidence type="ECO:0000313" key="3">
    <source>
        <dbReference type="Proteomes" id="UP000219514"/>
    </source>
</evidence>
<reference evidence="2 3" key="1">
    <citation type="submission" date="2017-09" db="EMBL/GenBank/DDBJ databases">
        <authorList>
            <person name="Ehlers B."/>
            <person name="Leendertz F.H."/>
        </authorList>
    </citation>
    <scope>NUCLEOTIDE SEQUENCE [LARGE SCALE GENOMIC DNA]</scope>
    <source>
        <strain evidence="2 3">DSM 46844</strain>
    </source>
</reference>
<dbReference type="AlphaFoldDB" id="A0A285EGI4"/>
<protein>
    <recommendedName>
        <fullName evidence="4">Smu12A</fullName>
    </recommendedName>
</protein>
<dbReference type="EMBL" id="OBDO01000009">
    <property type="protein sequence ID" value="SNX98175.1"/>
    <property type="molecule type" value="Genomic_DNA"/>
</dbReference>
<evidence type="ECO:0000256" key="1">
    <source>
        <dbReference type="SAM" id="MobiDB-lite"/>
    </source>
</evidence>
<proteinExistence type="predicted"/>
<organism evidence="2 3">
    <name type="scientific">Geodermatophilus sabuli</name>
    <dbReference type="NCBI Taxonomy" id="1564158"/>
    <lineage>
        <taxon>Bacteria</taxon>
        <taxon>Bacillati</taxon>
        <taxon>Actinomycetota</taxon>
        <taxon>Actinomycetes</taxon>
        <taxon>Geodermatophilales</taxon>
        <taxon>Geodermatophilaceae</taxon>
        <taxon>Geodermatophilus</taxon>
    </lineage>
</organism>
<feature type="region of interest" description="Disordered" evidence="1">
    <location>
        <begin position="1"/>
        <end position="37"/>
    </location>
</feature>
<dbReference type="Proteomes" id="UP000219514">
    <property type="component" value="Unassembled WGS sequence"/>
</dbReference>
<evidence type="ECO:0000313" key="2">
    <source>
        <dbReference type="EMBL" id="SNX98175.1"/>
    </source>
</evidence>
<name>A0A285EGI4_9ACTN</name>
<evidence type="ECO:0008006" key="4">
    <source>
        <dbReference type="Google" id="ProtNLM"/>
    </source>
</evidence>